<evidence type="ECO:0000256" key="2">
    <source>
        <dbReference type="ARBA" id="ARBA00022723"/>
    </source>
</evidence>
<keyword evidence="3 6" id="KW-0863">Zinc-finger</keyword>
<evidence type="ECO:0000313" key="12">
    <source>
        <dbReference type="Proteomes" id="UP000634136"/>
    </source>
</evidence>
<feature type="domain" description="Myb-like" evidence="9">
    <location>
        <begin position="787"/>
        <end position="847"/>
    </location>
</feature>
<sequence>MLPVLFVAAFAAVPFTLYFPPIRNFNLMTQTIQHFMRDATRSAVRLYPYLTFAFSRIFASPRLQLRNIVSSMGKTSESVKTRPWLWIIEALAGFEGIDISTLLDLIEVFPVVHNDLGKNTRELVAMRYLEALFGSVSGVNSHATSLDSRVGPDFPLSCEDVLQEILQEVLLSDMKISGAELLKRNIYPAIMNKRANTIKCELEQLKQSVTEGTHPCAERLRERSGLALQNRDYKVPASDGKCNDLSKKGNENCIYVESMEATENASSSKRNRDYSNDEHAIQFLHEKQVGVEYDDFLRNAKKNKCYAPSDIESKKDERVHPHRRDVSENSTKRVLLTFEKGGQHTQNDHVATLGEGSVLKDCHDRCTTSNWCRSNSHNEVSRDVLDIPFSTTMRPQHTFGGKPCQQQVESITTNVEIPDQIPLVIYAGDVSTTMIPDHTLGGEPCQNTYLHETKDNSEHHIEPVPTNIGDLGEIQRKSNKYQCEQKIGFQLKHPTAADPNNSQKLVASDETIVVAVNGRGGEHSNRIDFADKNHEFLSSSYISRQDFSASTEWGEGNLCMKCKKSGTLLICKTTTCQLMVHESCLGAPVRLDAEGNFFCPFCAYSNATSKYLEAKKKAFLAKEDLCTFLGKTIEHRAGELCGVRREENNLSVKPKCDHVHVKENGNDWLPGTRREDNPEDHIKHVNEINNPPFERSQQQAEPPTSCDNLLPSCREEGIEKNRIEAKFPSVNQNNTGKKIQLHVPEQHKTNQMEGSDFTHDDEEDNISEDDPGKPINSSKSPPIPQFGLRRRKIPWTAEEEEILREGVHKFGVGNKKMPWKQILEFGSNVFLKERTTGDLKDKWKNICKAKSKSN</sequence>
<keyword evidence="2" id="KW-0479">Metal-binding</keyword>
<dbReference type="SMART" id="SM00249">
    <property type="entry name" value="PHD"/>
    <property type="match status" value="1"/>
</dbReference>
<dbReference type="SUPFAM" id="SSF57903">
    <property type="entry name" value="FYVE/PHD zinc finger"/>
    <property type="match status" value="1"/>
</dbReference>
<name>A0A834W4P6_9FABA</name>
<feature type="compositionally biased region" description="Polar residues" evidence="7">
    <location>
        <begin position="695"/>
        <end position="707"/>
    </location>
</feature>
<comment type="subcellular location">
    <subcellularLocation>
        <location evidence="1">Nucleus</location>
    </subcellularLocation>
</comment>
<dbReference type="PROSITE" id="PS01359">
    <property type="entry name" value="ZF_PHD_1"/>
    <property type="match status" value="1"/>
</dbReference>
<keyword evidence="5" id="KW-0539">Nucleus</keyword>
<feature type="compositionally biased region" description="Basic and acidic residues" evidence="7">
    <location>
        <begin position="672"/>
        <end position="686"/>
    </location>
</feature>
<comment type="caution">
    <text evidence="11">The sequence shown here is derived from an EMBL/GenBank/DDBJ whole genome shotgun (WGS) entry which is preliminary data.</text>
</comment>
<accession>A0A834W4P6</accession>
<dbReference type="GO" id="GO:0008270">
    <property type="term" value="F:zinc ion binding"/>
    <property type="evidence" value="ECO:0007669"/>
    <property type="project" value="UniProtKB-KW"/>
</dbReference>
<organism evidence="11 12">
    <name type="scientific">Senna tora</name>
    <dbReference type="NCBI Taxonomy" id="362788"/>
    <lineage>
        <taxon>Eukaryota</taxon>
        <taxon>Viridiplantae</taxon>
        <taxon>Streptophyta</taxon>
        <taxon>Embryophyta</taxon>
        <taxon>Tracheophyta</taxon>
        <taxon>Spermatophyta</taxon>
        <taxon>Magnoliopsida</taxon>
        <taxon>eudicotyledons</taxon>
        <taxon>Gunneridae</taxon>
        <taxon>Pentapetalae</taxon>
        <taxon>rosids</taxon>
        <taxon>fabids</taxon>
        <taxon>Fabales</taxon>
        <taxon>Fabaceae</taxon>
        <taxon>Caesalpinioideae</taxon>
        <taxon>Cassia clade</taxon>
        <taxon>Senna</taxon>
    </lineage>
</organism>
<feature type="compositionally biased region" description="Acidic residues" evidence="7">
    <location>
        <begin position="759"/>
        <end position="769"/>
    </location>
</feature>
<dbReference type="Gene3D" id="3.30.40.10">
    <property type="entry name" value="Zinc/RING finger domain, C3HC4 (zinc finger)"/>
    <property type="match status" value="1"/>
</dbReference>
<dbReference type="InterPro" id="IPR013083">
    <property type="entry name" value="Znf_RING/FYVE/PHD"/>
</dbReference>
<evidence type="ECO:0000259" key="10">
    <source>
        <dbReference type="PROSITE" id="PS51294"/>
    </source>
</evidence>
<feature type="region of interest" description="Disordered" evidence="7">
    <location>
        <begin position="724"/>
        <end position="789"/>
    </location>
</feature>
<dbReference type="PANTHER" id="PTHR47863">
    <property type="entry name" value="RING/FYVE/PHD ZINC FINGER SUPERFAMILY PROTEIN"/>
    <property type="match status" value="1"/>
</dbReference>
<dbReference type="SMART" id="SM00717">
    <property type="entry name" value="SANT"/>
    <property type="match status" value="1"/>
</dbReference>
<gene>
    <name evidence="11" type="ORF">G2W53_043205</name>
</gene>
<feature type="domain" description="PHD-type" evidence="8">
    <location>
        <begin position="556"/>
        <end position="605"/>
    </location>
</feature>
<dbReference type="SUPFAM" id="SSF46689">
    <property type="entry name" value="Homeodomain-like"/>
    <property type="match status" value="1"/>
</dbReference>
<dbReference type="Gene3D" id="1.10.10.60">
    <property type="entry name" value="Homeodomain-like"/>
    <property type="match status" value="1"/>
</dbReference>
<dbReference type="Pfam" id="PF00249">
    <property type="entry name" value="Myb_DNA-binding"/>
    <property type="match status" value="1"/>
</dbReference>
<dbReference type="PROSITE" id="PS50090">
    <property type="entry name" value="MYB_LIKE"/>
    <property type="match status" value="1"/>
</dbReference>
<dbReference type="PROSITE" id="PS51294">
    <property type="entry name" value="HTH_MYB"/>
    <property type="match status" value="1"/>
</dbReference>
<dbReference type="Proteomes" id="UP000634136">
    <property type="component" value="Unassembled WGS sequence"/>
</dbReference>
<proteinExistence type="predicted"/>
<dbReference type="OrthoDB" id="608866at2759"/>
<dbReference type="InterPro" id="IPR001005">
    <property type="entry name" value="SANT/Myb"/>
</dbReference>
<reference evidence="11" key="1">
    <citation type="submission" date="2020-09" db="EMBL/GenBank/DDBJ databases">
        <title>Genome-Enabled Discovery of Anthraquinone Biosynthesis in Senna tora.</title>
        <authorList>
            <person name="Kang S.-H."/>
            <person name="Pandey R.P."/>
            <person name="Lee C.-M."/>
            <person name="Sim J.-S."/>
            <person name="Jeong J.-T."/>
            <person name="Choi B.-S."/>
            <person name="Jung M."/>
            <person name="Ginzburg D."/>
            <person name="Zhao K."/>
            <person name="Won S.Y."/>
            <person name="Oh T.-J."/>
            <person name="Yu Y."/>
            <person name="Kim N.-H."/>
            <person name="Lee O.R."/>
            <person name="Lee T.-H."/>
            <person name="Bashyal P."/>
            <person name="Kim T.-S."/>
            <person name="Lee W.-H."/>
            <person name="Kawkins C."/>
            <person name="Kim C.-K."/>
            <person name="Kim J.S."/>
            <person name="Ahn B.O."/>
            <person name="Rhee S.Y."/>
            <person name="Sohng J.K."/>
        </authorList>
    </citation>
    <scope>NUCLEOTIDE SEQUENCE</scope>
    <source>
        <tissue evidence="11">Leaf</tissue>
    </source>
</reference>
<protein>
    <recommendedName>
        <fullName evidence="13">Myb-like domain-containing protein</fullName>
    </recommendedName>
</protein>
<evidence type="ECO:0000256" key="3">
    <source>
        <dbReference type="ARBA" id="ARBA00022771"/>
    </source>
</evidence>
<feature type="region of interest" description="Disordered" evidence="7">
    <location>
        <begin position="692"/>
        <end position="711"/>
    </location>
</feature>
<evidence type="ECO:0000256" key="6">
    <source>
        <dbReference type="PROSITE-ProRule" id="PRU00146"/>
    </source>
</evidence>
<dbReference type="InterPro" id="IPR001965">
    <property type="entry name" value="Znf_PHD"/>
</dbReference>
<dbReference type="CDD" id="cd11660">
    <property type="entry name" value="SANT_TRF"/>
    <property type="match status" value="1"/>
</dbReference>
<dbReference type="EMBL" id="JAAIUW010000013">
    <property type="protein sequence ID" value="KAF7804094.1"/>
    <property type="molecule type" value="Genomic_DNA"/>
</dbReference>
<keyword evidence="4" id="KW-0862">Zinc</keyword>
<dbReference type="PANTHER" id="PTHR47863:SF4">
    <property type="entry name" value="RING_FYVE_PHD ZINC FINGER SUPERFAMILY PROTEIN"/>
    <property type="match status" value="1"/>
</dbReference>
<dbReference type="InterPro" id="IPR019787">
    <property type="entry name" value="Znf_PHD-finger"/>
</dbReference>
<dbReference type="InterPro" id="IPR017930">
    <property type="entry name" value="Myb_dom"/>
</dbReference>
<feature type="domain" description="HTH myb-type" evidence="10">
    <location>
        <begin position="789"/>
        <end position="851"/>
    </location>
</feature>
<evidence type="ECO:0000259" key="8">
    <source>
        <dbReference type="PROSITE" id="PS50016"/>
    </source>
</evidence>
<feature type="region of interest" description="Disordered" evidence="7">
    <location>
        <begin position="663"/>
        <end position="687"/>
    </location>
</feature>
<evidence type="ECO:0000313" key="11">
    <source>
        <dbReference type="EMBL" id="KAF7804094.1"/>
    </source>
</evidence>
<keyword evidence="12" id="KW-1185">Reference proteome</keyword>
<dbReference type="InterPro" id="IPR009057">
    <property type="entry name" value="Homeodomain-like_sf"/>
</dbReference>
<dbReference type="InterPro" id="IPR011011">
    <property type="entry name" value="Znf_FYVE_PHD"/>
</dbReference>
<dbReference type="GO" id="GO:0005634">
    <property type="term" value="C:nucleus"/>
    <property type="evidence" value="ECO:0007669"/>
    <property type="project" value="UniProtKB-SubCell"/>
</dbReference>
<evidence type="ECO:0000256" key="7">
    <source>
        <dbReference type="SAM" id="MobiDB-lite"/>
    </source>
</evidence>
<evidence type="ECO:0000256" key="5">
    <source>
        <dbReference type="ARBA" id="ARBA00023242"/>
    </source>
</evidence>
<evidence type="ECO:0000256" key="1">
    <source>
        <dbReference type="ARBA" id="ARBA00004123"/>
    </source>
</evidence>
<dbReference type="AlphaFoldDB" id="A0A834W4P6"/>
<evidence type="ECO:0000256" key="4">
    <source>
        <dbReference type="ARBA" id="ARBA00022833"/>
    </source>
</evidence>
<dbReference type="InterPro" id="IPR019786">
    <property type="entry name" value="Zinc_finger_PHD-type_CS"/>
</dbReference>
<dbReference type="PROSITE" id="PS50016">
    <property type="entry name" value="ZF_PHD_2"/>
    <property type="match status" value="1"/>
</dbReference>
<evidence type="ECO:0000259" key="9">
    <source>
        <dbReference type="PROSITE" id="PS50090"/>
    </source>
</evidence>
<evidence type="ECO:0008006" key="13">
    <source>
        <dbReference type="Google" id="ProtNLM"/>
    </source>
</evidence>